<evidence type="ECO:0000313" key="2">
    <source>
        <dbReference type="EMBL" id="OCH95149.1"/>
    </source>
</evidence>
<evidence type="ECO:0000313" key="3">
    <source>
        <dbReference type="Proteomes" id="UP000250043"/>
    </source>
</evidence>
<organism evidence="2 3">
    <name type="scientific">Obba rivulosa</name>
    <dbReference type="NCBI Taxonomy" id="1052685"/>
    <lineage>
        <taxon>Eukaryota</taxon>
        <taxon>Fungi</taxon>
        <taxon>Dikarya</taxon>
        <taxon>Basidiomycota</taxon>
        <taxon>Agaricomycotina</taxon>
        <taxon>Agaricomycetes</taxon>
        <taxon>Polyporales</taxon>
        <taxon>Gelatoporiaceae</taxon>
        <taxon>Obba</taxon>
    </lineage>
</organism>
<name>A0A8E2DSK5_9APHY</name>
<protein>
    <submittedName>
        <fullName evidence="2">Uncharacterized protein</fullName>
    </submittedName>
</protein>
<dbReference type="AlphaFoldDB" id="A0A8E2DSK5"/>
<feature type="region of interest" description="Disordered" evidence="1">
    <location>
        <begin position="1"/>
        <end position="36"/>
    </location>
</feature>
<gene>
    <name evidence="2" type="ORF">OBBRIDRAFT_645169</name>
</gene>
<reference evidence="2 3" key="1">
    <citation type="submission" date="2016-07" db="EMBL/GenBank/DDBJ databases">
        <title>Draft genome of the white-rot fungus Obba rivulosa 3A-2.</title>
        <authorList>
            <consortium name="DOE Joint Genome Institute"/>
            <person name="Miettinen O."/>
            <person name="Riley R."/>
            <person name="Acob R."/>
            <person name="Barry K."/>
            <person name="Cullen D."/>
            <person name="De Vries R."/>
            <person name="Hainaut M."/>
            <person name="Hatakka A."/>
            <person name="Henrissat B."/>
            <person name="Hilden K."/>
            <person name="Kuo R."/>
            <person name="Labutti K."/>
            <person name="Lipzen A."/>
            <person name="Makela M.R."/>
            <person name="Sandor L."/>
            <person name="Spatafora J.W."/>
            <person name="Grigoriev I.V."/>
            <person name="Hibbett D.S."/>
        </authorList>
    </citation>
    <scope>NUCLEOTIDE SEQUENCE [LARGE SCALE GENOMIC DNA]</scope>
    <source>
        <strain evidence="2 3">3A-2</strain>
    </source>
</reference>
<keyword evidence="3" id="KW-1185">Reference proteome</keyword>
<sequence>MPPARLASPQAHARPGLPSSSQPPQPSPSNPVLAPDPPESICCRVCPRSAWRLPSETVGSMAAEREPRDGSEVRASQRAWRVMIIAAPATRSHRLIHGRAKQSRVLYRDVTLWEFFTNQAHIFGMPGDVYNIYRRNAGKQLDVSVIYNNLSDSEYMCSVRNYYVQTRSRKQARSGSQYTPESKLVEPQKS</sequence>
<proteinExistence type="predicted"/>
<dbReference type="EMBL" id="KV722338">
    <property type="protein sequence ID" value="OCH95149.1"/>
    <property type="molecule type" value="Genomic_DNA"/>
</dbReference>
<dbReference type="Proteomes" id="UP000250043">
    <property type="component" value="Unassembled WGS sequence"/>
</dbReference>
<evidence type="ECO:0000256" key="1">
    <source>
        <dbReference type="SAM" id="MobiDB-lite"/>
    </source>
</evidence>
<accession>A0A8E2DSK5</accession>
<feature type="compositionally biased region" description="Pro residues" evidence="1">
    <location>
        <begin position="21"/>
        <end position="36"/>
    </location>
</feature>
<feature type="region of interest" description="Disordered" evidence="1">
    <location>
        <begin position="170"/>
        <end position="190"/>
    </location>
</feature>